<keyword evidence="10" id="KW-0119">Carbohydrate metabolism</keyword>
<dbReference type="CGD" id="CAL0000163868">
    <property type="gene designation" value="Cd36_03430"/>
</dbReference>
<feature type="region of interest" description="Disordered" evidence="16">
    <location>
        <begin position="283"/>
        <end position="312"/>
    </location>
</feature>
<keyword evidence="12" id="KW-0961">Cell wall biogenesis/degradation</keyword>
<evidence type="ECO:0000256" key="14">
    <source>
        <dbReference type="ARBA" id="ARBA00074614"/>
    </source>
</evidence>
<evidence type="ECO:0000259" key="18">
    <source>
        <dbReference type="Pfam" id="PF03639"/>
    </source>
</evidence>
<evidence type="ECO:0000256" key="9">
    <source>
        <dbReference type="ARBA" id="ARBA00023180"/>
    </source>
</evidence>
<feature type="compositionally biased region" description="Low complexity" evidence="16">
    <location>
        <begin position="402"/>
        <end position="427"/>
    </location>
</feature>
<evidence type="ECO:0000256" key="11">
    <source>
        <dbReference type="ARBA" id="ARBA00023295"/>
    </source>
</evidence>
<dbReference type="KEGG" id="cdu:CD36_03430"/>
<dbReference type="eggNOG" id="KOG2254">
    <property type="taxonomic scope" value="Eukaryota"/>
</dbReference>
<feature type="region of interest" description="Disordered" evidence="16">
    <location>
        <begin position="402"/>
        <end position="435"/>
    </location>
</feature>
<evidence type="ECO:0000256" key="6">
    <source>
        <dbReference type="ARBA" id="ARBA00022525"/>
    </source>
</evidence>
<keyword evidence="13" id="KW-0624">Polysaccharide degradation</keyword>
<evidence type="ECO:0000256" key="10">
    <source>
        <dbReference type="ARBA" id="ARBA00023277"/>
    </source>
</evidence>
<dbReference type="GO" id="GO:0071555">
    <property type="term" value="P:cell wall organization"/>
    <property type="evidence" value="ECO:0007669"/>
    <property type="project" value="UniProtKB-KW"/>
</dbReference>
<evidence type="ECO:0000313" key="22">
    <source>
        <dbReference type="Proteomes" id="UP000002605"/>
    </source>
</evidence>
<keyword evidence="7 17" id="KW-0732">Signal</keyword>
<evidence type="ECO:0000256" key="17">
    <source>
        <dbReference type="SAM" id="SignalP"/>
    </source>
</evidence>
<keyword evidence="9" id="KW-0325">Glycoprotein</keyword>
<feature type="chain" id="PRO_5002893952" description="Glucan endo-1,3-beta-D-glucosidase 1" evidence="17">
    <location>
        <begin position="19"/>
        <end position="1161"/>
    </location>
</feature>
<keyword evidence="5" id="KW-0134">Cell wall</keyword>
<dbReference type="PANTHER" id="PTHR31983:SF20">
    <property type="entry name" value="GLUCAN ENDO-1,3-BETA-D-GLUCOSIDASE 1"/>
    <property type="match status" value="1"/>
</dbReference>
<dbReference type="InterPro" id="IPR040451">
    <property type="entry name" value="GH81_N"/>
</dbReference>
<dbReference type="EC" id="3.2.1.39" evidence="4"/>
<keyword evidence="11 21" id="KW-0326">Glycosidase</keyword>
<dbReference type="FunFam" id="1.20.5.420:FF:000008">
    <property type="entry name" value="Endo-1,3-beta-glucanase Engl1"/>
    <property type="match status" value="1"/>
</dbReference>
<evidence type="ECO:0000256" key="5">
    <source>
        <dbReference type="ARBA" id="ARBA00022512"/>
    </source>
</evidence>
<dbReference type="CAZy" id="GH81">
    <property type="family name" value="Glycoside Hydrolase Family 81"/>
</dbReference>
<proteinExistence type="inferred from homology"/>
<dbReference type="Gene3D" id="1.10.287.1170">
    <property type="entry name" value="glycoside hydrolase family 81 endo-[beta] glucanase"/>
    <property type="match status" value="1"/>
</dbReference>
<keyword evidence="8 21" id="KW-0378">Hydrolase</keyword>
<evidence type="ECO:0000256" key="7">
    <source>
        <dbReference type="ARBA" id="ARBA00022729"/>
    </source>
</evidence>
<name>B9W7E4_CANDC</name>
<feature type="domain" description="Glycosyl hydrolase family 81 N-terminal" evidence="18">
    <location>
        <begin position="463"/>
        <end position="789"/>
    </location>
</feature>
<evidence type="ECO:0000313" key="21">
    <source>
        <dbReference type="EMBL" id="CAX44603.1"/>
    </source>
</evidence>
<dbReference type="PANTHER" id="PTHR31983">
    <property type="entry name" value="ENDO-1,3(4)-BETA-GLUCANASE 1"/>
    <property type="match status" value="1"/>
</dbReference>
<evidence type="ECO:0000313" key="20">
    <source>
        <dbReference type="CGD" id="CAL0000163868"/>
    </source>
</evidence>
<comment type="similarity">
    <text evidence="3">Belongs to the glycosyl hydrolase 81 family.</text>
</comment>
<dbReference type="GO" id="GO:0009986">
    <property type="term" value="C:cell surface"/>
    <property type="evidence" value="ECO:0007669"/>
    <property type="project" value="TreeGrafter"/>
</dbReference>
<evidence type="ECO:0000256" key="13">
    <source>
        <dbReference type="ARBA" id="ARBA00023326"/>
    </source>
</evidence>
<dbReference type="Gene3D" id="1.20.5.420">
    <property type="entry name" value="Immunoglobulin FC, subunit C"/>
    <property type="match status" value="1"/>
</dbReference>
<dbReference type="InterPro" id="IPR005200">
    <property type="entry name" value="Endo-beta-glucanase"/>
</dbReference>
<feature type="region of interest" description="Disordered" evidence="16">
    <location>
        <begin position="73"/>
        <end position="99"/>
    </location>
</feature>
<keyword evidence="6" id="KW-0964">Secreted</keyword>
<dbReference type="RefSeq" id="XP_002417015.1">
    <property type="nucleotide sequence ID" value="XM_002416970.1"/>
</dbReference>
<evidence type="ECO:0000256" key="4">
    <source>
        <dbReference type="ARBA" id="ARBA00012780"/>
    </source>
</evidence>
<dbReference type="EMBL" id="FM992688">
    <property type="protein sequence ID" value="CAX44603.1"/>
    <property type="molecule type" value="Genomic_DNA"/>
</dbReference>
<evidence type="ECO:0000259" key="19">
    <source>
        <dbReference type="Pfam" id="PF17652"/>
    </source>
</evidence>
<evidence type="ECO:0000256" key="15">
    <source>
        <dbReference type="ARBA" id="ARBA00075210"/>
    </source>
</evidence>
<dbReference type="GeneID" id="8044551"/>
<dbReference type="Pfam" id="PF17652">
    <property type="entry name" value="Glyco_hydro81C"/>
    <property type="match status" value="1"/>
</dbReference>
<dbReference type="OrthoDB" id="4473401at2759"/>
<dbReference type="PROSITE" id="PS52008">
    <property type="entry name" value="GH81"/>
    <property type="match status" value="1"/>
</dbReference>
<reference evidence="21 22" key="1">
    <citation type="journal article" date="2009" name="Genome Res.">
        <title>Comparative genomics of the fungal pathogens Candida dubliniensis and Candida albicans.</title>
        <authorList>
            <person name="Jackson A.P."/>
            <person name="Gamble J.A."/>
            <person name="Yeomans T."/>
            <person name="Moran G.P."/>
            <person name="Saunders D."/>
            <person name="Harris D."/>
            <person name="Aslett M."/>
            <person name="Barrell J.F."/>
            <person name="Butler G."/>
            <person name="Citiulo F."/>
            <person name="Coleman D.C."/>
            <person name="de Groot P.W.J."/>
            <person name="Goodwin T.J."/>
            <person name="Quail M.A."/>
            <person name="McQuillan J."/>
            <person name="Munro C.A."/>
            <person name="Pain A."/>
            <person name="Poulter R.T."/>
            <person name="Rajandream M.A."/>
            <person name="Renauld H."/>
            <person name="Spiering M.J."/>
            <person name="Tivey A."/>
            <person name="Gow N.A.R."/>
            <person name="Barrell B."/>
            <person name="Sullivan D.J."/>
            <person name="Berriman M."/>
        </authorList>
    </citation>
    <scope>NUCLEOTIDE SEQUENCE [LARGE SCALE GENOMIC DNA]</scope>
    <source>
        <strain evidence="22">CD36 / ATCC MYA-646 / CBS 7987 / NCPF 3949 / NRRL Y-17841</strain>
    </source>
</reference>
<evidence type="ECO:0000256" key="8">
    <source>
        <dbReference type="ARBA" id="ARBA00022801"/>
    </source>
</evidence>
<evidence type="ECO:0000256" key="3">
    <source>
        <dbReference type="ARBA" id="ARBA00010730"/>
    </source>
</evidence>
<feature type="domain" description="Glycosyl hydrolase family 81 C-terminal" evidence="19">
    <location>
        <begin position="798"/>
        <end position="1151"/>
    </location>
</feature>
<evidence type="ECO:0000256" key="2">
    <source>
        <dbReference type="ARBA" id="ARBA00004191"/>
    </source>
</evidence>
<comment type="subcellular location">
    <subcellularLocation>
        <location evidence="2">Secreted</location>
        <location evidence="2">Cell wall</location>
    </subcellularLocation>
</comment>
<gene>
    <name evidence="20" type="ordered locus">Cd36_03430</name>
    <name evidence="21" type="ORF">CD36_03430</name>
</gene>
<dbReference type="FunFam" id="1.10.287.1170:FF:000001">
    <property type="entry name" value="Endo-1,3-beta-glucanase Engl1"/>
    <property type="match status" value="1"/>
</dbReference>
<dbReference type="GO" id="GO:0000920">
    <property type="term" value="P:septum digestion after cytokinesis"/>
    <property type="evidence" value="ECO:0007669"/>
    <property type="project" value="UniProtKB-ARBA"/>
</dbReference>
<organism evidence="21 22">
    <name type="scientific">Candida dubliniensis (strain CD36 / ATCC MYA-646 / CBS 7987 / NCPF 3949 / NRRL Y-17841)</name>
    <name type="common">Yeast</name>
    <dbReference type="NCBI Taxonomy" id="573826"/>
    <lineage>
        <taxon>Eukaryota</taxon>
        <taxon>Fungi</taxon>
        <taxon>Dikarya</taxon>
        <taxon>Ascomycota</taxon>
        <taxon>Saccharomycotina</taxon>
        <taxon>Pichiomycetes</taxon>
        <taxon>Debaryomycetaceae</taxon>
        <taxon>Candida/Lodderomyces clade</taxon>
        <taxon>Candida</taxon>
    </lineage>
</organism>
<dbReference type="GO" id="GO:0042973">
    <property type="term" value="F:glucan endo-1,3-beta-D-glucosidase activity"/>
    <property type="evidence" value="ECO:0007669"/>
    <property type="project" value="UniProtKB-EC"/>
</dbReference>
<evidence type="ECO:0000256" key="12">
    <source>
        <dbReference type="ARBA" id="ARBA00023316"/>
    </source>
</evidence>
<feature type="compositionally biased region" description="Low complexity" evidence="16">
    <location>
        <begin position="286"/>
        <end position="312"/>
    </location>
</feature>
<dbReference type="Gene3D" id="2.70.98.30">
    <property type="entry name" value="Golgi alpha-mannosidase II, domain 4"/>
    <property type="match status" value="1"/>
</dbReference>
<dbReference type="Proteomes" id="UP000002605">
    <property type="component" value="Chromosome 1"/>
</dbReference>
<evidence type="ECO:0000256" key="1">
    <source>
        <dbReference type="ARBA" id="ARBA00000382"/>
    </source>
</evidence>
<dbReference type="GO" id="GO:0052861">
    <property type="term" value="F:endo-1,3(4)-beta-glucanase activity"/>
    <property type="evidence" value="ECO:0007669"/>
    <property type="project" value="InterPro"/>
</dbReference>
<evidence type="ECO:0000256" key="16">
    <source>
        <dbReference type="SAM" id="MobiDB-lite"/>
    </source>
</evidence>
<accession>B9W7E4</accession>
<comment type="catalytic activity">
    <reaction evidence="1">
        <text>Hydrolysis of (1-&gt;3)-beta-D-glucosidic linkages in (1-&gt;3)-beta-D-glucans.</text>
        <dbReference type="EC" id="3.2.1.39"/>
    </reaction>
</comment>
<dbReference type="HOGENOM" id="CLU_005482_0_1_1"/>
<dbReference type="InterPro" id="IPR040720">
    <property type="entry name" value="GH81_C"/>
</dbReference>
<dbReference type="FunFam" id="2.70.98.30:FF:000006">
    <property type="entry name" value="Endo-1,3-beta-glucanase Engl1"/>
    <property type="match status" value="1"/>
</dbReference>
<protein>
    <recommendedName>
        <fullName evidence="14">Glucan endo-1,3-beta-D-glucosidase 1</fullName>
        <ecNumber evidence="4">3.2.1.39</ecNumber>
    </recommendedName>
    <alternativeName>
        <fullName evidence="15">Daughter specific expression protein 4</fullName>
    </alternativeName>
</protein>
<dbReference type="AlphaFoldDB" id="B9W7E4"/>
<feature type="signal peptide" evidence="17">
    <location>
        <begin position="1"/>
        <end position="18"/>
    </location>
</feature>
<keyword evidence="22" id="KW-1185">Reference proteome</keyword>
<dbReference type="Pfam" id="PF03639">
    <property type="entry name" value="Glyco_hydro_81"/>
    <property type="match status" value="1"/>
</dbReference>
<sequence length="1161" mass="125533">MLFKSVLFSTLVAIQALAENPAHQETVTVTKTTHISNPCLENYAKKLLPNNPTGLTTGIPIVIVYAPQQPNSKVKQSQSLQPTESSKAQQQQIQGSAVSASIHDTPTVIDHNKITVTSTTICNQKVCTVQTFSTIIPHSGSVTTTTTTTTEQNEEKSIVNTKSSTHKAFPSSNGAVTLQKTSVKTAGTTTSTVFSATSLPSTTYTPLTSASLVPTTKKNPVSSQLVVSTSKTVSINTSLITDAVTIKKKSTTLPNSEYSSTYTNGSISFISTSANKVKSTVTSDISNNSQTGSSLSLSSTKNQSGSMTDSSLTSITESSSLVPNFSYTNSSRVSSTMKSSSAKSSLVLEKSTSNLLSSSSFLNSSSTASTTEFSELASSTTSDHSLSSSSSSVELSSSLSSEVSTSSSSEVSTSSSSEVSTSSSSESIETESSDEVASNYSGDLFKAIDTNAPPAVFSRNEIPLSIPAGVDNNGKPIGTNKFYTNLVLGNQDFMVYPLPYGLYWSKTNYYGFAVQHNDVSDRVFGSINTNNVGVPSYYFTPTNNGELIFSATSFSKDSMHMRVSQMAELSALVTLSSSSNDNANYLDLPLVQGMGFVTGIYNGNLTPLLNSLFGVKDLSIETSDALLSNVLKYRATLLNNVQWLIYITLPDKDTDFKLEVKDFYNIKGSKPVDGLIIQVAIAPKDDADDKYYDAAAGMYVTSATVSGSVSQGTDASYKFTYATSGKSSSNNPIVFALPHHMDSLAGSALDTSTGITVTSTTKGDMTGFLTNELEFSETINQNVEFLPWTEGMTGSLTYTKDQLKLLATAANKELAVDIAQTVKNMDSNYFSGKVIDKYAQILLVVSEIIQDEEVTKDALKAMKDAFEVFTQNKQYYPLMYDTKFGGVTSTSAQNGDPNSDFGAAYYNDHDFHYGYFIHAAAIVGYVDKKLGGTWAQSNKDWVNSLVRDASNPSTDDTYFPVSRMFDWFSGHSWATGLFVTYKNIESSSESLHFAAALKLWGKVVGDQSMEARGGLMISIMARSFNMYFYYKSDNTVEPKQILPNKVSGIFFENKVDYTTFFGSPADHPEYVHGIHMLPITPSSSLVRKASYVQEEWKDQIAGFIDNVDSGWTGILRLNQALFDPKPSYEFFASDNWDDKWLDNGQSRTWSLAFAAGVLNAS</sequence>
<dbReference type="GO" id="GO:0000272">
    <property type="term" value="P:polysaccharide catabolic process"/>
    <property type="evidence" value="ECO:0007669"/>
    <property type="project" value="UniProtKB-KW"/>
</dbReference>